<dbReference type="SUPFAM" id="SSF51621">
    <property type="entry name" value="Phosphoenolpyruvate/pyruvate domain"/>
    <property type="match status" value="1"/>
</dbReference>
<gene>
    <name evidence="1" type="ORF">R2D22_34740</name>
</gene>
<dbReference type="EMBL" id="CP137573">
    <property type="protein sequence ID" value="WOX26265.1"/>
    <property type="molecule type" value="Genomic_DNA"/>
</dbReference>
<keyword evidence="1" id="KW-0456">Lyase</keyword>
<protein>
    <submittedName>
        <fullName evidence="1">Isocitrate lyase/phosphoenolpyruvate mutase family protein</fullName>
    </submittedName>
</protein>
<evidence type="ECO:0000313" key="1">
    <source>
        <dbReference type="EMBL" id="WOX26265.1"/>
    </source>
</evidence>
<dbReference type="PANTHER" id="PTHR42905:SF16">
    <property type="entry name" value="CARBOXYPHOSPHONOENOLPYRUVATE PHOSPHONOMUTASE-LIKE PROTEIN (AFU_ORTHOLOGUE AFUA_5G07230)"/>
    <property type="match status" value="1"/>
</dbReference>
<dbReference type="InterPro" id="IPR040442">
    <property type="entry name" value="Pyrv_kinase-like_dom_sf"/>
</dbReference>
<keyword evidence="2" id="KW-1185">Reference proteome</keyword>
<sequence>MNDTNAAARFDEFRALHRSGAPLVLPNAWDHASAAALVAAGFRAVGTTSLGVAAAAGKPDATGDTRAETLALARGLSRLDAFVSVDIEGGFAHDPAEVGALAAELAALGVVGVNLEDGRPDGSLTELDHQCAVIRAVKATAPALFLNARTDTYWLAGPGGTEETEARVLAYQEAGADGVFVPALQEPTVISALVSTLQVPLNVLYSPAGPAVPELARLGVRRVSTGSLLFRSALHAAVSTARSVAAGTPPATEGLPGYAEAAALADAFTDAGRGGPGA</sequence>
<dbReference type="Gene3D" id="3.20.20.60">
    <property type="entry name" value="Phosphoenolpyruvate-binding domains"/>
    <property type="match status" value="1"/>
</dbReference>
<dbReference type="CDD" id="cd00377">
    <property type="entry name" value="ICL_PEPM"/>
    <property type="match status" value="1"/>
</dbReference>
<dbReference type="InterPro" id="IPR039556">
    <property type="entry name" value="ICL/PEPM"/>
</dbReference>
<reference evidence="1 2" key="1">
    <citation type="submission" date="2023-10" db="EMBL/GenBank/DDBJ databases">
        <title>The genome sequence of Streptomyces sp. HUAS YS2.</title>
        <authorList>
            <person name="Mo P."/>
        </authorList>
    </citation>
    <scope>NUCLEOTIDE SEQUENCE [LARGE SCALE GENOMIC DNA]</scope>
    <source>
        <strain evidence="1 2">HUAS YS2</strain>
    </source>
</reference>
<dbReference type="InterPro" id="IPR015813">
    <property type="entry name" value="Pyrv/PenolPyrv_kinase-like_dom"/>
</dbReference>
<dbReference type="RefSeq" id="WP_318109214.1">
    <property type="nucleotide sequence ID" value="NZ_CP137573.1"/>
</dbReference>
<dbReference type="Proteomes" id="UP001301731">
    <property type="component" value="Chromosome"/>
</dbReference>
<dbReference type="GO" id="GO:0016829">
    <property type="term" value="F:lyase activity"/>
    <property type="evidence" value="ECO:0007669"/>
    <property type="project" value="UniProtKB-KW"/>
</dbReference>
<accession>A0ABZ0M3P5</accession>
<dbReference type="PANTHER" id="PTHR42905">
    <property type="entry name" value="PHOSPHOENOLPYRUVATE CARBOXYLASE"/>
    <property type="match status" value="1"/>
</dbReference>
<evidence type="ECO:0000313" key="2">
    <source>
        <dbReference type="Proteomes" id="UP001301731"/>
    </source>
</evidence>
<dbReference type="Pfam" id="PF13714">
    <property type="entry name" value="PEP_mutase"/>
    <property type="match status" value="1"/>
</dbReference>
<name>A0ABZ0M3P5_9ACTN</name>
<proteinExistence type="predicted"/>
<organism evidence="1 2">
    <name type="scientific">Streptomyces solicathayae</name>
    <dbReference type="NCBI Taxonomy" id="3081768"/>
    <lineage>
        <taxon>Bacteria</taxon>
        <taxon>Bacillati</taxon>
        <taxon>Actinomycetota</taxon>
        <taxon>Actinomycetes</taxon>
        <taxon>Kitasatosporales</taxon>
        <taxon>Streptomycetaceae</taxon>
        <taxon>Streptomyces</taxon>
    </lineage>
</organism>